<evidence type="ECO:0000259" key="2">
    <source>
        <dbReference type="PROSITE" id="PS50125"/>
    </source>
</evidence>
<dbReference type="GO" id="GO:0004016">
    <property type="term" value="F:adenylate cyclase activity"/>
    <property type="evidence" value="ECO:0007669"/>
    <property type="project" value="UniProtKB-ARBA"/>
</dbReference>
<dbReference type="PANTHER" id="PTHR43081">
    <property type="entry name" value="ADENYLATE CYCLASE, TERMINAL-DIFFERENTIATION SPECIFIC-RELATED"/>
    <property type="match status" value="1"/>
</dbReference>
<name>A0A239LBH8_EKHLU</name>
<dbReference type="Pfam" id="PF00211">
    <property type="entry name" value="Guanylate_cyc"/>
    <property type="match status" value="1"/>
</dbReference>
<feature type="transmembrane region" description="Helical" evidence="1">
    <location>
        <begin position="92"/>
        <end position="111"/>
    </location>
</feature>
<dbReference type="PANTHER" id="PTHR43081:SF1">
    <property type="entry name" value="ADENYLATE CYCLASE, TERMINAL-DIFFERENTIATION SPECIFIC"/>
    <property type="match status" value="1"/>
</dbReference>
<keyword evidence="1" id="KW-0812">Transmembrane</keyword>
<keyword evidence="4" id="KW-1185">Reference proteome</keyword>
<protein>
    <submittedName>
        <fullName evidence="3">Adenylate cyclase</fullName>
    </submittedName>
</protein>
<dbReference type="InterPro" id="IPR001054">
    <property type="entry name" value="A/G_cyclase"/>
</dbReference>
<feature type="domain" description="Guanylate cyclase" evidence="2">
    <location>
        <begin position="183"/>
        <end position="312"/>
    </location>
</feature>
<sequence length="361" mass="40991">MLSPKQKRNISRIIPFGIIWLVTGWVFLLAETVATGNQNLNPDSAVSLTIPVFIFASLAVTSVGLLVGLIELVILEKRFRHYSFKRKVGYKFLIYLLLMLVIQALFFPIASAIELNTSILNHQIWKKTLQFFQSIVFINTMFQISFHLAISLLYAAISENLGHQVMFNFFTGKYHKPRVEERIFMFLDMKHSTAIAEKLGHINYFNFLQQYYDVMTDPIINHLGEVYQYIGDEVVVSWKQEQGLNKNHCIECFKEIASSMNKTRNLFHQNFGISPEFKAGMHLGAVTTGEIGALKKEIVFSGDVLNTTARIQALCNEHGASLIISEELKKHLPKEIKTRDLGAIKLKGKSQSTKIVAVEMG</sequence>
<dbReference type="RefSeq" id="WP_089357808.1">
    <property type="nucleotide sequence ID" value="NZ_FZPD01000005.1"/>
</dbReference>
<dbReference type="InterPro" id="IPR050697">
    <property type="entry name" value="Adenylyl/Guanylyl_Cyclase_3/4"/>
</dbReference>
<dbReference type="GO" id="GO:0035556">
    <property type="term" value="P:intracellular signal transduction"/>
    <property type="evidence" value="ECO:0007669"/>
    <property type="project" value="InterPro"/>
</dbReference>
<dbReference type="AlphaFoldDB" id="A0A239LBH8"/>
<dbReference type="SUPFAM" id="SSF55073">
    <property type="entry name" value="Nucleotide cyclase"/>
    <property type="match status" value="1"/>
</dbReference>
<dbReference type="InterPro" id="IPR029787">
    <property type="entry name" value="Nucleotide_cyclase"/>
</dbReference>
<evidence type="ECO:0000313" key="4">
    <source>
        <dbReference type="Proteomes" id="UP000198393"/>
    </source>
</evidence>
<dbReference type="GO" id="GO:0009190">
    <property type="term" value="P:cyclic nucleotide biosynthetic process"/>
    <property type="evidence" value="ECO:0007669"/>
    <property type="project" value="InterPro"/>
</dbReference>
<gene>
    <name evidence="3" type="ORF">SAMN05421640_3129</name>
</gene>
<keyword evidence="1" id="KW-0472">Membrane</keyword>
<dbReference type="OrthoDB" id="9768499at2"/>
<dbReference type="CDD" id="cd07302">
    <property type="entry name" value="CHD"/>
    <property type="match status" value="1"/>
</dbReference>
<feature type="transmembrane region" description="Helical" evidence="1">
    <location>
        <begin position="50"/>
        <end position="72"/>
    </location>
</feature>
<accession>A0A239LBH8</accession>
<organism evidence="3 4">
    <name type="scientific">Ekhidna lutea</name>
    <dbReference type="NCBI Taxonomy" id="447679"/>
    <lineage>
        <taxon>Bacteria</taxon>
        <taxon>Pseudomonadati</taxon>
        <taxon>Bacteroidota</taxon>
        <taxon>Cytophagia</taxon>
        <taxon>Cytophagales</taxon>
        <taxon>Reichenbachiellaceae</taxon>
        <taxon>Ekhidna</taxon>
    </lineage>
</organism>
<evidence type="ECO:0000313" key="3">
    <source>
        <dbReference type="EMBL" id="SNT27821.1"/>
    </source>
</evidence>
<dbReference type="Proteomes" id="UP000198393">
    <property type="component" value="Unassembled WGS sequence"/>
</dbReference>
<reference evidence="3 4" key="1">
    <citation type="submission" date="2017-06" db="EMBL/GenBank/DDBJ databases">
        <authorList>
            <person name="Kim H.J."/>
            <person name="Triplett B.A."/>
        </authorList>
    </citation>
    <scope>NUCLEOTIDE SEQUENCE [LARGE SCALE GENOMIC DNA]</scope>
    <source>
        <strain evidence="3 4">DSM 19307</strain>
    </source>
</reference>
<keyword evidence="1" id="KW-1133">Transmembrane helix</keyword>
<feature type="transmembrane region" description="Helical" evidence="1">
    <location>
        <begin position="131"/>
        <end position="157"/>
    </location>
</feature>
<dbReference type="Gene3D" id="3.30.70.1230">
    <property type="entry name" value="Nucleotide cyclase"/>
    <property type="match status" value="1"/>
</dbReference>
<proteinExistence type="predicted"/>
<dbReference type="EMBL" id="FZPD01000005">
    <property type="protein sequence ID" value="SNT27821.1"/>
    <property type="molecule type" value="Genomic_DNA"/>
</dbReference>
<evidence type="ECO:0000256" key="1">
    <source>
        <dbReference type="SAM" id="Phobius"/>
    </source>
</evidence>
<feature type="transmembrane region" description="Helical" evidence="1">
    <location>
        <begin position="12"/>
        <end position="30"/>
    </location>
</feature>
<dbReference type="PROSITE" id="PS50125">
    <property type="entry name" value="GUANYLATE_CYCLASE_2"/>
    <property type="match status" value="1"/>
</dbReference>